<organism evidence="4 5">
    <name type="scientific">Elsinoe australis</name>
    <dbReference type="NCBI Taxonomy" id="40998"/>
    <lineage>
        <taxon>Eukaryota</taxon>
        <taxon>Fungi</taxon>
        <taxon>Dikarya</taxon>
        <taxon>Ascomycota</taxon>
        <taxon>Pezizomycotina</taxon>
        <taxon>Dothideomycetes</taxon>
        <taxon>Dothideomycetidae</taxon>
        <taxon>Myriangiales</taxon>
        <taxon>Elsinoaceae</taxon>
        <taxon>Elsinoe</taxon>
    </lineage>
</organism>
<gene>
    <name evidence="4" type="ORF">B9Z65_6050</name>
</gene>
<keyword evidence="1" id="KW-0694">RNA-binding</keyword>
<evidence type="ECO:0000256" key="2">
    <source>
        <dbReference type="SAM" id="MobiDB-lite"/>
    </source>
</evidence>
<feature type="region of interest" description="Disordered" evidence="2">
    <location>
        <begin position="278"/>
        <end position="335"/>
    </location>
</feature>
<feature type="compositionally biased region" description="Pro residues" evidence="2">
    <location>
        <begin position="679"/>
        <end position="689"/>
    </location>
</feature>
<dbReference type="InterPro" id="IPR035979">
    <property type="entry name" value="RBD_domain_sf"/>
</dbReference>
<dbReference type="Gene3D" id="3.30.70.330">
    <property type="match status" value="1"/>
</dbReference>
<evidence type="ECO:0000256" key="1">
    <source>
        <dbReference type="PROSITE-ProRule" id="PRU00176"/>
    </source>
</evidence>
<feature type="compositionally biased region" description="Polar residues" evidence="2">
    <location>
        <begin position="292"/>
        <end position="321"/>
    </location>
</feature>
<dbReference type="Pfam" id="PF00076">
    <property type="entry name" value="RRM_1"/>
    <property type="match status" value="1"/>
</dbReference>
<dbReference type="STRING" id="40998.A0A2P7YR99"/>
<feature type="compositionally biased region" description="Polar residues" evidence="2">
    <location>
        <begin position="93"/>
        <end position="113"/>
    </location>
</feature>
<dbReference type="GO" id="GO:0003723">
    <property type="term" value="F:RNA binding"/>
    <property type="evidence" value="ECO:0007669"/>
    <property type="project" value="UniProtKB-UniRule"/>
</dbReference>
<dbReference type="EMBL" id="NHZQ01000399">
    <property type="protein sequence ID" value="PSK38497.1"/>
    <property type="molecule type" value="Genomic_DNA"/>
</dbReference>
<dbReference type="OrthoDB" id="10044938at2759"/>
<feature type="compositionally biased region" description="Low complexity" evidence="2">
    <location>
        <begin position="712"/>
        <end position="783"/>
    </location>
</feature>
<dbReference type="InterPro" id="IPR012677">
    <property type="entry name" value="Nucleotide-bd_a/b_plait_sf"/>
</dbReference>
<dbReference type="PROSITE" id="PS50102">
    <property type="entry name" value="RRM"/>
    <property type="match status" value="1"/>
</dbReference>
<dbReference type="Proteomes" id="UP000243723">
    <property type="component" value="Unassembled WGS sequence"/>
</dbReference>
<reference evidence="4 5" key="1">
    <citation type="submission" date="2017-05" db="EMBL/GenBank/DDBJ databases">
        <title>Draft genome sequence of Elsinoe australis.</title>
        <authorList>
            <person name="Cheng Q."/>
        </authorList>
    </citation>
    <scope>NUCLEOTIDE SEQUENCE [LARGE SCALE GENOMIC DNA]</scope>
    <source>
        <strain evidence="4 5">NL1</strain>
    </source>
</reference>
<evidence type="ECO:0000313" key="4">
    <source>
        <dbReference type="EMBL" id="PSK38497.1"/>
    </source>
</evidence>
<feature type="compositionally biased region" description="Polar residues" evidence="2">
    <location>
        <begin position="169"/>
        <end position="202"/>
    </location>
</feature>
<dbReference type="InterPro" id="IPR052600">
    <property type="entry name" value="Nuc_rcpt_coact/corep"/>
</dbReference>
<name>A0A2P7YR99_9PEZI</name>
<dbReference type="SUPFAM" id="SSF54928">
    <property type="entry name" value="RNA-binding domain, RBD"/>
    <property type="match status" value="1"/>
</dbReference>
<comment type="caution">
    <text evidence="4">The sequence shown here is derived from an EMBL/GenBank/DDBJ whole genome shotgun (WGS) entry which is preliminary data.</text>
</comment>
<sequence length="804" mass="85884">MSSSTPPEDPEYTSEPNILSPVSPKPIHFPTPDNIPVLQNQIDPAFNQMAAHIGDDAQQQVLAPGHADGGAAQPAQDNGSQDGGGGQGQSQDTANSNPQTLNSGFGLQSNTLPSAAASALTEGTSDTATQNPHTQTGYHAFPSQNPTVSPTAPSSEVPISLHDQANAPGANTQEAPGTQISQSANGTDYQALLNSLQSSNPAAHTLDPAPSFIPLDDSSAAQNQPSAGAVDAASAGLPPRPPPQAQPAIHPNYSQTSDIRQYHPHASNTAQAAPNAAFQTGANGLPPPPVPSFQQPASKPAPSQTSPTTPNFTNHQFGSQQRDGRDMLSGITFDGEPKWDLATQKEYDDFLEQERQYVTEGNWEQFPYGSRLFVGNLSSERVTKRDVFHVFHGYGKLAQISIKQAYGFVQFLNNSDCNRALHAEQGRIIRGKRINLEVSKPQKNRPGAVTGNANAGRRRSRSPERPGATGTDRYVSGGSRQGDTRGRGRDDYRPGRSPSPPRARRDRSRDRHSRYRSRSRSPHGRGRYRSPSPRDEDDDLPLPRRSPRDVPDVQIIVVDPGIDRGFIQWVEKGMSSRGIKVDVLMLSPRLSEAAVIKRQIIEGVTAVVRMNRFSPKIGKIPLQVFDRRGGAEVRFEEYADLDPNIAAEVVLRAKANNAPAPAPTPSYGYGYGSASSGPPQQPPFSPAGMPPNLGNAISSMDASGLQKLLGAMQPGQSAQQQPQLPPDLAKLLGGSMPGQQPGQYGQAQQNHDPLAALRANPALAGLLGGAPQQQQQSQQTSQQGQGGVQPNMADILAKLGSYKR</sequence>
<feature type="domain" description="RRM" evidence="3">
    <location>
        <begin position="370"/>
        <end position="441"/>
    </location>
</feature>
<feature type="region of interest" description="Disordered" evidence="2">
    <location>
        <begin position="1"/>
        <end position="251"/>
    </location>
</feature>
<dbReference type="PANTHER" id="PTHR23295:SF6">
    <property type="entry name" value="NEOSIN, ISOFORM A"/>
    <property type="match status" value="1"/>
</dbReference>
<feature type="region of interest" description="Disordered" evidence="2">
    <location>
        <begin position="669"/>
        <end position="698"/>
    </location>
</feature>
<dbReference type="SMART" id="SM00360">
    <property type="entry name" value="RRM"/>
    <property type="match status" value="1"/>
</dbReference>
<evidence type="ECO:0000259" key="3">
    <source>
        <dbReference type="PROSITE" id="PS50102"/>
    </source>
</evidence>
<dbReference type="AlphaFoldDB" id="A0A2P7YR99"/>
<accession>A0A2P7YR99</accession>
<feature type="region of interest" description="Disordered" evidence="2">
    <location>
        <begin position="434"/>
        <end position="552"/>
    </location>
</feature>
<protein>
    <recommendedName>
        <fullName evidence="3">RRM domain-containing protein</fullName>
    </recommendedName>
</protein>
<feature type="region of interest" description="Disordered" evidence="2">
    <location>
        <begin position="712"/>
        <end position="804"/>
    </location>
</feature>
<feature type="compositionally biased region" description="Basic and acidic residues" evidence="2">
    <location>
        <begin position="482"/>
        <end position="494"/>
    </location>
</feature>
<dbReference type="InterPro" id="IPR000504">
    <property type="entry name" value="RRM_dom"/>
</dbReference>
<feature type="compositionally biased region" description="Polar residues" evidence="2">
    <location>
        <begin position="121"/>
        <end position="154"/>
    </location>
</feature>
<feature type="compositionally biased region" description="Low complexity" evidence="2">
    <location>
        <begin position="669"/>
        <end position="678"/>
    </location>
</feature>
<feature type="compositionally biased region" description="Basic residues" evidence="2">
    <location>
        <begin position="502"/>
        <end position="528"/>
    </location>
</feature>
<dbReference type="PANTHER" id="PTHR23295">
    <property type="entry name" value="NUCLEAR RECEPTOR COACTIVATOR 5-RELATED"/>
    <property type="match status" value="1"/>
</dbReference>
<keyword evidence="5" id="KW-1185">Reference proteome</keyword>
<evidence type="ECO:0000313" key="5">
    <source>
        <dbReference type="Proteomes" id="UP000243723"/>
    </source>
</evidence>
<proteinExistence type="predicted"/>